<dbReference type="Proteomes" id="UP001152799">
    <property type="component" value="Chromosome 2"/>
</dbReference>
<gene>
    <name evidence="3" type="ORF">CEUTPL_LOCUS5941</name>
</gene>
<accession>A0A9N9MJ52</accession>
<evidence type="ECO:0000256" key="1">
    <source>
        <dbReference type="SAM" id="MobiDB-lite"/>
    </source>
</evidence>
<feature type="region of interest" description="Disordered" evidence="1">
    <location>
        <begin position="34"/>
        <end position="58"/>
    </location>
</feature>
<reference evidence="3" key="1">
    <citation type="submission" date="2022-01" db="EMBL/GenBank/DDBJ databases">
        <authorList>
            <person name="King R."/>
        </authorList>
    </citation>
    <scope>NUCLEOTIDE SEQUENCE</scope>
</reference>
<keyword evidence="2" id="KW-1133">Transmembrane helix</keyword>
<dbReference type="EMBL" id="OU892278">
    <property type="protein sequence ID" value="CAG9765332.1"/>
    <property type="molecule type" value="Genomic_DNA"/>
</dbReference>
<dbReference type="AlphaFoldDB" id="A0A9N9MJ52"/>
<evidence type="ECO:0000313" key="3">
    <source>
        <dbReference type="EMBL" id="CAG9765332.1"/>
    </source>
</evidence>
<feature type="transmembrane region" description="Helical" evidence="2">
    <location>
        <begin position="62"/>
        <end position="82"/>
    </location>
</feature>
<name>A0A9N9MJ52_9CUCU</name>
<proteinExistence type="predicted"/>
<evidence type="ECO:0000256" key="2">
    <source>
        <dbReference type="SAM" id="Phobius"/>
    </source>
</evidence>
<protein>
    <submittedName>
        <fullName evidence="3">Uncharacterized protein</fullName>
    </submittedName>
</protein>
<evidence type="ECO:0000313" key="4">
    <source>
        <dbReference type="Proteomes" id="UP001152799"/>
    </source>
</evidence>
<keyword evidence="2" id="KW-0472">Membrane</keyword>
<keyword evidence="2" id="KW-0812">Transmembrane</keyword>
<sequence length="151" mass="17538">MSFISKFYYSKYLTKNSYPKFLFVRNYAEKNPNKLKPQQADFNPRSRRPPQPPKPKMDPVKIINLIGTFTIVSIVLISYLVVKKTQKMKSDEIIMREFLGKNIVLDPNVALQNQNSGEDNNFDLENLGKEETSYNIPFTQSATEMVQLKRP</sequence>
<organism evidence="3 4">
    <name type="scientific">Ceutorhynchus assimilis</name>
    <name type="common">cabbage seed weevil</name>
    <dbReference type="NCBI Taxonomy" id="467358"/>
    <lineage>
        <taxon>Eukaryota</taxon>
        <taxon>Metazoa</taxon>
        <taxon>Ecdysozoa</taxon>
        <taxon>Arthropoda</taxon>
        <taxon>Hexapoda</taxon>
        <taxon>Insecta</taxon>
        <taxon>Pterygota</taxon>
        <taxon>Neoptera</taxon>
        <taxon>Endopterygota</taxon>
        <taxon>Coleoptera</taxon>
        <taxon>Polyphaga</taxon>
        <taxon>Cucujiformia</taxon>
        <taxon>Curculionidae</taxon>
        <taxon>Ceutorhynchinae</taxon>
        <taxon>Ceutorhynchus</taxon>
    </lineage>
</organism>
<keyword evidence="4" id="KW-1185">Reference proteome</keyword>